<feature type="transmembrane region" description="Helical" evidence="6">
    <location>
        <begin position="86"/>
        <end position="110"/>
    </location>
</feature>
<feature type="transmembrane region" description="Helical" evidence="6">
    <location>
        <begin position="431"/>
        <end position="462"/>
    </location>
</feature>
<dbReference type="AlphaFoldDB" id="A0A8F5BNQ4"/>
<keyword evidence="4 6" id="KW-1133">Transmembrane helix</keyword>
<evidence type="ECO:0000256" key="2">
    <source>
        <dbReference type="ARBA" id="ARBA00022475"/>
    </source>
</evidence>
<dbReference type="RefSeq" id="WP_218267438.1">
    <property type="nucleotide sequence ID" value="NZ_CP077717.1"/>
</dbReference>
<dbReference type="PANTHER" id="PTHR30250">
    <property type="entry name" value="PST FAMILY PREDICTED COLANIC ACID TRANSPORTER"/>
    <property type="match status" value="1"/>
</dbReference>
<protein>
    <recommendedName>
        <fullName evidence="9">Polysaccharide biosynthesis protein</fullName>
    </recommendedName>
</protein>
<feature type="transmembrane region" description="Helical" evidence="6">
    <location>
        <begin position="401"/>
        <end position="419"/>
    </location>
</feature>
<reference evidence="7" key="1">
    <citation type="journal article" date="2021" name="Environ. Microbiol.">
        <title>New insights into the diversity and evolution of the archaeal mobilome from three complete genomes of Saccharolobus shibatae.</title>
        <authorList>
            <person name="Medvedeva S."/>
            <person name="Brandt D."/>
            <person name="Cvirkaite-Krupovic V."/>
            <person name="Liu Y."/>
            <person name="Severinov K."/>
            <person name="Ishino S."/>
            <person name="Ishino Y."/>
            <person name="Prangishvili D."/>
            <person name="Kalinowski J."/>
            <person name="Krupovic M."/>
        </authorList>
    </citation>
    <scope>NUCLEOTIDE SEQUENCE</scope>
    <source>
        <strain evidence="7">B12</strain>
    </source>
</reference>
<evidence type="ECO:0000313" key="8">
    <source>
        <dbReference type="Proteomes" id="UP000694018"/>
    </source>
</evidence>
<evidence type="ECO:0000256" key="5">
    <source>
        <dbReference type="ARBA" id="ARBA00023136"/>
    </source>
</evidence>
<keyword evidence="5 6" id="KW-0472">Membrane</keyword>
<dbReference type="InterPro" id="IPR050833">
    <property type="entry name" value="Poly_Biosynth_Transport"/>
</dbReference>
<evidence type="ECO:0000256" key="3">
    <source>
        <dbReference type="ARBA" id="ARBA00022692"/>
    </source>
</evidence>
<feature type="transmembrane region" description="Helical" evidence="6">
    <location>
        <begin position="161"/>
        <end position="180"/>
    </location>
</feature>
<comment type="subcellular location">
    <subcellularLocation>
        <location evidence="1">Cell membrane</location>
        <topology evidence="1">Multi-pass membrane protein</topology>
    </subcellularLocation>
</comment>
<proteinExistence type="predicted"/>
<feature type="transmembrane region" description="Helical" evidence="6">
    <location>
        <begin position="342"/>
        <end position="362"/>
    </location>
</feature>
<dbReference type="OrthoDB" id="43415at2157"/>
<dbReference type="PANTHER" id="PTHR30250:SF28">
    <property type="entry name" value="POLYSACCHARIDE BIOSYNTHESIS PROTEIN"/>
    <property type="match status" value="1"/>
</dbReference>
<dbReference type="GO" id="GO:0005886">
    <property type="term" value="C:plasma membrane"/>
    <property type="evidence" value="ECO:0007669"/>
    <property type="project" value="UniProtKB-SubCell"/>
</dbReference>
<evidence type="ECO:0000256" key="6">
    <source>
        <dbReference type="SAM" id="Phobius"/>
    </source>
</evidence>
<feature type="transmembrane region" description="Helical" evidence="6">
    <location>
        <begin position="374"/>
        <end position="395"/>
    </location>
</feature>
<dbReference type="GeneID" id="65563105"/>
<evidence type="ECO:0000256" key="4">
    <source>
        <dbReference type="ARBA" id="ARBA00022989"/>
    </source>
</evidence>
<gene>
    <name evidence="7" type="ORF">J5U23_01537</name>
</gene>
<evidence type="ECO:0000313" key="7">
    <source>
        <dbReference type="EMBL" id="QXJ28668.1"/>
    </source>
</evidence>
<feature type="transmembrane region" description="Helical" evidence="6">
    <location>
        <begin position="305"/>
        <end position="327"/>
    </location>
</feature>
<feature type="transmembrane region" description="Helical" evidence="6">
    <location>
        <begin position="130"/>
        <end position="149"/>
    </location>
</feature>
<dbReference type="KEGG" id="sshi:J5U23_01537"/>
<dbReference type="InterPro" id="IPR002797">
    <property type="entry name" value="Polysacc_synth"/>
</dbReference>
<feature type="transmembrane region" description="Helical" evidence="6">
    <location>
        <begin position="186"/>
        <end position="204"/>
    </location>
</feature>
<keyword evidence="3 6" id="KW-0812">Transmembrane</keyword>
<sequence>MSDLEKLGKNLTLNYVNLLQGRFISHIIGFIGSILVIRILEPTDYGILSIAMSLPYTVSIFGNLGVNTAVTRFVAKYKEIDLKKAYSMIASGIIFDVIYGLLLSVIGYLLTPYIVTYIYNKPEIIPYSEFASFFTIPYWASSSIFSGILGLELTKHNSEMWIIHYSVQTILSVGLALSFLRVYGVIISYIIGYTAIVIYGIVILKRKSLLGKPSINTIKELVVFGFPLVLPSLGSSVSGIYTTSLVNRFLSIFEISNLTASSKLGTLFDTILNPLSYALQPTLSKLDKNKHDITKVTNELYKLNIILQLPILISVEYLAYQIIYILAGTQYTLAPLFLRLSLINPLITTAAGASIINSLLLFQGYSKLVARTNLINIIFYVLLLFFLLPNFSYIGYFISNWLGWIPGYIISLSFVKKNYNYKLPIKDVMKIYLVTSIFLLPVLFVNNIFSIVLDIFLVVISYKIYVKIKVINQQEINIILSVVQNSSLNSIAGILKKILS</sequence>
<evidence type="ECO:0008006" key="9">
    <source>
        <dbReference type="Google" id="ProtNLM"/>
    </source>
</evidence>
<accession>A0A8F5BNQ4</accession>
<dbReference type="Pfam" id="PF01943">
    <property type="entry name" value="Polysacc_synt"/>
    <property type="match status" value="1"/>
</dbReference>
<feature type="transmembrane region" description="Helical" evidence="6">
    <location>
        <begin position="21"/>
        <end position="40"/>
    </location>
</feature>
<name>A0A8F5BNQ4_SACSH</name>
<evidence type="ECO:0000256" key="1">
    <source>
        <dbReference type="ARBA" id="ARBA00004651"/>
    </source>
</evidence>
<feature type="transmembrane region" description="Helical" evidence="6">
    <location>
        <begin position="46"/>
        <end position="66"/>
    </location>
</feature>
<keyword evidence="2" id="KW-1003">Cell membrane</keyword>
<dbReference type="EMBL" id="CP077717">
    <property type="protein sequence ID" value="QXJ28668.1"/>
    <property type="molecule type" value="Genomic_DNA"/>
</dbReference>
<dbReference type="Proteomes" id="UP000694018">
    <property type="component" value="Chromosome"/>
</dbReference>
<organism evidence="7 8">
    <name type="scientific">Saccharolobus shibatae (strain ATCC 51178 / DSM 5389 / JCM 8931 / NBRC 15437 / B12)</name>
    <name type="common">Sulfolobus shibatae</name>
    <dbReference type="NCBI Taxonomy" id="523848"/>
    <lineage>
        <taxon>Archaea</taxon>
        <taxon>Thermoproteota</taxon>
        <taxon>Thermoprotei</taxon>
        <taxon>Sulfolobales</taxon>
        <taxon>Sulfolobaceae</taxon>
        <taxon>Saccharolobus</taxon>
    </lineage>
</organism>